<dbReference type="InterPro" id="IPR012834">
    <property type="entry name" value="FlgG_G_neg"/>
</dbReference>
<name>A0A420WMN0_9PROT</name>
<evidence type="ECO:0000259" key="9">
    <source>
        <dbReference type="Pfam" id="PF00460"/>
    </source>
</evidence>
<organism evidence="12 13">
    <name type="scientific">Litorimonas taeanensis</name>
    <dbReference type="NCBI Taxonomy" id="568099"/>
    <lineage>
        <taxon>Bacteria</taxon>
        <taxon>Pseudomonadati</taxon>
        <taxon>Pseudomonadota</taxon>
        <taxon>Alphaproteobacteria</taxon>
        <taxon>Maricaulales</taxon>
        <taxon>Robiginitomaculaceae</taxon>
    </lineage>
</organism>
<dbReference type="Pfam" id="PF00460">
    <property type="entry name" value="Flg_bb_rod"/>
    <property type="match status" value="1"/>
</dbReference>
<evidence type="ECO:0000256" key="4">
    <source>
        <dbReference type="ARBA" id="ARBA00023143"/>
    </source>
</evidence>
<evidence type="ECO:0000256" key="8">
    <source>
        <dbReference type="RuleBase" id="RU362116"/>
    </source>
</evidence>
<dbReference type="PANTHER" id="PTHR30435">
    <property type="entry name" value="FLAGELLAR PROTEIN"/>
    <property type="match status" value="1"/>
</dbReference>
<dbReference type="InterPro" id="IPR001444">
    <property type="entry name" value="Flag_bb_rod_N"/>
</dbReference>
<sequence>MNALKIAATGMAAQQTRVDVISNNIANMSTTAYQPRVAEFADLIYQQHLTPGTVTSQTGTIAPAGVQIGMGVRPSTVSIEVVQGPLSATGGDLDLAIEGKGFFQIDLPSGETAYTRDGKFYQDAEGLIVNSDGYALSDNITIPSDARSISISLDGEVTAFFDNAAEGQQIGTITMTVFSNPKGLEALGGNLFRETSASGNPIVSEPGTEGVGTMRQGFLEDSGVDVVEEISELIEAQRGYELNSKIISAVDEMYAATTRIR</sequence>
<comment type="subcellular location">
    <subcellularLocation>
        <location evidence="1 8">Bacterial flagellum basal body</location>
    </subcellularLocation>
</comment>
<dbReference type="InterPro" id="IPR010930">
    <property type="entry name" value="Flg_bb/hook_C_dom"/>
</dbReference>
<comment type="caution">
    <text evidence="12">The sequence shown here is derived from an EMBL/GenBank/DDBJ whole genome shotgun (WGS) entry which is preliminary data.</text>
</comment>
<comment type="subunit">
    <text evidence="5 8">The basal body constitutes a major portion of the flagellar organelle and consists of four rings (L,P,S, and M) mounted on a central rod. The rod consists of about 26 subunits of FlgG in the distal portion, and FlgB, FlgC and FlgF are thought to build up the proximal portion of the rod with about 6 subunits each.</text>
</comment>
<feature type="domain" description="Flagellar basal-body/hook protein C-terminal" evidence="10">
    <location>
        <begin position="215"/>
        <end position="259"/>
    </location>
</feature>
<dbReference type="PROSITE" id="PS00588">
    <property type="entry name" value="FLAGELLA_BB_ROD"/>
    <property type="match status" value="1"/>
</dbReference>
<gene>
    <name evidence="12" type="ORF">DES40_1493</name>
</gene>
<feature type="domain" description="Flagellar basal body rod protein N-terminal" evidence="9">
    <location>
        <begin position="4"/>
        <end position="34"/>
    </location>
</feature>
<keyword evidence="4 8" id="KW-0975">Bacterial flagellum</keyword>
<comment type="similarity">
    <text evidence="2 8">Belongs to the flagella basal body rod proteins family.</text>
</comment>
<evidence type="ECO:0000256" key="2">
    <source>
        <dbReference type="ARBA" id="ARBA00009677"/>
    </source>
</evidence>
<evidence type="ECO:0000256" key="7">
    <source>
        <dbReference type="NCBIfam" id="TIGR02488"/>
    </source>
</evidence>
<dbReference type="GO" id="GO:0009426">
    <property type="term" value="C:bacterial-type flagellum basal body, distal rod"/>
    <property type="evidence" value="ECO:0007669"/>
    <property type="project" value="UniProtKB-UniRule"/>
</dbReference>
<accession>A0A420WMN0</accession>
<evidence type="ECO:0000313" key="13">
    <source>
        <dbReference type="Proteomes" id="UP000282211"/>
    </source>
</evidence>
<dbReference type="PANTHER" id="PTHR30435:SF19">
    <property type="entry name" value="FLAGELLAR BASAL-BODY ROD PROTEIN FLGG"/>
    <property type="match status" value="1"/>
</dbReference>
<reference evidence="12 13" key="1">
    <citation type="submission" date="2018-10" db="EMBL/GenBank/DDBJ databases">
        <title>Genomic Encyclopedia of Type Strains, Phase IV (KMG-IV): sequencing the most valuable type-strain genomes for metagenomic binning, comparative biology and taxonomic classification.</title>
        <authorList>
            <person name="Goeker M."/>
        </authorList>
    </citation>
    <scope>NUCLEOTIDE SEQUENCE [LARGE SCALE GENOMIC DNA]</scope>
    <source>
        <strain evidence="12 13">DSM 22008</strain>
    </source>
</reference>
<dbReference type="InterPro" id="IPR020013">
    <property type="entry name" value="Flagellar_FlgE/F/G"/>
</dbReference>
<dbReference type="AlphaFoldDB" id="A0A420WMN0"/>
<dbReference type="OrthoDB" id="9804559at2"/>
<dbReference type="InterPro" id="IPR053967">
    <property type="entry name" value="LlgE_F_G-like_D1"/>
</dbReference>
<dbReference type="NCBIfam" id="TIGR02488">
    <property type="entry name" value="flgG_G_neg"/>
    <property type="match status" value="1"/>
</dbReference>
<dbReference type="GO" id="GO:0071978">
    <property type="term" value="P:bacterial-type flagellum-dependent swarming motility"/>
    <property type="evidence" value="ECO:0007669"/>
    <property type="project" value="TreeGrafter"/>
</dbReference>
<dbReference type="InParanoid" id="A0A420WMN0"/>
<dbReference type="InterPro" id="IPR037925">
    <property type="entry name" value="FlgE/F/G-like"/>
</dbReference>
<feature type="domain" description="Flagellar hook protein FlgE/F/G-like D1" evidence="11">
    <location>
        <begin position="96"/>
        <end position="159"/>
    </location>
</feature>
<keyword evidence="13" id="KW-1185">Reference proteome</keyword>
<dbReference type="Pfam" id="PF06429">
    <property type="entry name" value="Flg_bbr_C"/>
    <property type="match status" value="1"/>
</dbReference>
<keyword evidence="12" id="KW-0282">Flagellum</keyword>
<evidence type="ECO:0000259" key="10">
    <source>
        <dbReference type="Pfam" id="PF06429"/>
    </source>
</evidence>
<protein>
    <recommendedName>
        <fullName evidence="3 7">Flagellar basal-body rod protein FlgG</fullName>
    </recommendedName>
    <alternativeName>
        <fullName evidence="6 8">Distal rod protein</fullName>
    </alternativeName>
</protein>
<dbReference type="RefSeq" id="WP_121100118.1">
    <property type="nucleotide sequence ID" value="NZ_RBII01000001.1"/>
</dbReference>
<evidence type="ECO:0000256" key="5">
    <source>
        <dbReference type="ARBA" id="ARBA00025933"/>
    </source>
</evidence>
<keyword evidence="12" id="KW-0966">Cell projection</keyword>
<evidence type="ECO:0000259" key="11">
    <source>
        <dbReference type="Pfam" id="PF22692"/>
    </source>
</evidence>
<dbReference type="Proteomes" id="UP000282211">
    <property type="component" value="Unassembled WGS sequence"/>
</dbReference>
<dbReference type="FunCoup" id="A0A420WMN0">
    <property type="interactions" value="82"/>
</dbReference>
<dbReference type="InterPro" id="IPR019776">
    <property type="entry name" value="Flagellar_basal_body_rod_CS"/>
</dbReference>
<dbReference type="NCBIfam" id="TIGR03506">
    <property type="entry name" value="FlgEFG_subfam"/>
    <property type="match status" value="2"/>
</dbReference>
<evidence type="ECO:0000313" key="12">
    <source>
        <dbReference type="EMBL" id="RKQ72156.1"/>
    </source>
</evidence>
<evidence type="ECO:0000256" key="6">
    <source>
        <dbReference type="ARBA" id="ARBA00032912"/>
    </source>
</evidence>
<keyword evidence="12" id="KW-0969">Cilium</keyword>
<proteinExistence type="inferred from homology"/>
<dbReference type="EMBL" id="RBII01000001">
    <property type="protein sequence ID" value="RKQ72156.1"/>
    <property type="molecule type" value="Genomic_DNA"/>
</dbReference>
<evidence type="ECO:0000256" key="1">
    <source>
        <dbReference type="ARBA" id="ARBA00004117"/>
    </source>
</evidence>
<evidence type="ECO:0000256" key="3">
    <source>
        <dbReference type="ARBA" id="ARBA00017948"/>
    </source>
</evidence>
<dbReference type="SUPFAM" id="SSF117143">
    <property type="entry name" value="Flagellar hook protein flgE"/>
    <property type="match status" value="1"/>
</dbReference>
<dbReference type="Pfam" id="PF22692">
    <property type="entry name" value="LlgE_F_G_D1"/>
    <property type="match status" value="1"/>
</dbReference>